<dbReference type="Pfam" id="PF00743">
    <property type="entry name" value="FMO-like"/>
    <property type="match status" value="1"/>
</dbReference>
<dbReference type="GO" id="GO:0018667">
    <property type="term" value="F:cyclohexanone monooxygenase activity"/>
    <property type="evidence" value="ECO:0007669"/>
    <property type="project" value="UniProtKB-EC"/>
</dbReference>
<keyword evidence="2" id="KW-0274">FAD</keyword>
<dbReference type="PANTHER" id="PTHR42877">
    <property type="entry name" value="L-ORNITHINE N(5)-MONOOXYGENASE-RELATED"/>
    <property type="match status" value="1"/>
</dbReference>
<proteinExistence type="predicted"/>
<dbReference type="GO" id="GO:0050661">
    <property type="term" value="F:NADP binding"/>
    <property type="evidence" value="ECO:0007669"/>
    <property type="project" value="InterPro"/>
</dbReference>
<evidence type="ECO:0000313" key="5">
    <source>
        <dbReference type="Proteomes" id="UP000032160"/>
    </source>
</evidence>
<dbReference type="HOGENOM" id="CLU_006937_7_1_5"/>
<dbReference type="STRING" id="1458461.BN1012_Phect590"/>
<dbReference type="PANTHER" id="PTHR42877:SF4">
    <property type="entry name" value="FAD_NAD(P)-BINDING DOMAIN-CONTAINING PROTEIN-RELATED"/>
    <property type="match status" value="1"/>
</dbReference>
<keyword evidence="3 4" id="KW-0560">Oxidoreductase</keyword>
<dbReference type="GO" id="GO:0004499">
    <property type="term" value="F:N,N-dimethylaniline monooxygenase activity"/>
    <property type="evidence" value="ECO:0007669"/>
    <property type="project" value="InterPro"/>
</dbReference>
<dbReference type="AlphaFoldDB" id="X5MDV4"/>
<dbReference type="Gene3D" id="3.50.50.60">
    <property type="entry name" value="FAD/NAD(P)-binding domain"/>
    <property type="match status" value="2"/>
</dbReference>
<accession>X5MDV4</accession>
<sequence>MAAVHDLATYRETAGANAGPMRVAIIGAGVAGICQAIKLQEAGIEFTIYEKASDIGGTWRDNTYPGCSCDVPLHLYQYSFEMSPEWRNKFADHAQIKAYLDRVVEKYGLRPFIKLNCAVDSAVFDEATGTWRLTTEHGEQVDANVLVAGTGQLNRPQLPNIPGTEDFKGDAWHSARWNHDVDLSGKRIAVIGNGASAIQFVPEIAKEAGNVTIFQRSASWVLPRPERVFKEWEKNLYRRFPWLMWIQRTRMWLNGEQLLLSFRHLGWALKKGHVKESEEYVPDPEKRAKLLPDYDPGCKRVLFSNDWWPAMGRSNVEIETTGIERITETGIRTTDGTNHAFDVIVYGTGFDTNHFLGPVDVKGLGGRDLREEWKDGADAHLGIGVSGYPNFYLLYGPNTNLGHNSIIYMIECQAAYVTQIARKLRDDNLAYADVRATAQAEWDRGVQADNAKSVFASGCTSWYKTADGRITNNWPNSTLTYKRMTKRVNWDDYAVVARGAGHAQAAAE</sequence>
<dbReference type="OrthoDB" id="312624at2"/>
<dbReference type="EMBL" id="HG966617">
    <property type="protein sequence ID" value="CDO58804.1"/>
    <property type="molecule type" value="Genomic_DNA"/>
</dbReference>
<protein>
    <submittedName>
        <fullName evidence="4">Cyclohexanone monooxygenase</fullName>
        <ecNumber evidence="4">1.14.13.22</ecNumber>
    </submittedName>
</protein>
<keyword evidence="5" id="KW-1185">Reference proteome</keyword>
<dbReference type="SUPFAM" id="SSF51905">
    <property type="entry name" value="FAD/NAD(P)-binding domain"/>
    <property type="match status" value="2"/>
</dbReference>
<evidence type="ECO:0000256" key="1">
    <source>
        <dbReference type="ARBA" id="ARBA00022630"/>
    </source>
</evidence>
<organism evidence="4 5">
    <name type="scientific">Candidatus Phaeomarinibacter ectocarpi</name>
    <dbReference type="NCBI Taxonomy" id="1458461"/>
    <lineage>
        <taxon>Bacteria</taxon>
        <taxon>Pseudomonadati</taxon>
        <taxon>Pseudomonadota</taxon>
        <taxon>Alphaproteobacteria</taxon>
        <taxon>Hyphomicrobiales</taxon>
        <taxon>Parvibaculaceae</taxon>
        <taxon>Candidatus Phaeomarinibacter</taxon>
    </lineage>
</organism>
<dbReference type="KEGG" id="pect:BN1012_Phect590"/>
<dbReference type="PRINTS" id="PR00411">
    <property type="entry name" value="PNDRDTASEI"/>
</dbReference>
<evidence type="ECO:0000313" key="4">
    <source>
        <dbReference type="EMBL" id="CDO58804.1"/>
    </source>
</evidence>
<reference evidence="4 5" key="1">
    <citation type="journal article" date="2014" name="Front. Genet.">
        <title>Genome and metabolic network of "Candidatus Phaeomarinobacter ectocarpi" Ec32, a new candidate genus of Alphaproteobacteria frequently associated with brown algae.</title>
        <authorList>
            <person name="Dittami S.M."/>
            <person name="Barbeyron T."/>
            <person name="Boyen C."/>
            <person name="Cambefort J."/>
            <person name="Collet G."/>
            <person name="Delage L."/>
            <person name="Gobet A."/>
            <person name="Groisillier A."/>
            <person name="Leblanc C."/>
            <person name="Michel G."/>
            <person name="Scornet D."/>
            <person name="Siegel A."/>
            <person name="Tapia J.E."/>
            <person name="Tonon T."/>
        </authorList>
    </citation>
    <scope>NUCLEOTIDE SEQUENCE [LARGE SCALE GENOMIC DNA]</scope>
    <source>
        <strain evidence="4 5">Ec32</strain>
    </source>
</reference>
<dbReference type="InterPro" id="IPR020946">
    <property type="entry name" value="Flavin_mOase-like"/>
</dbReference>
<dbReference type="Proteomes" id="UP000032160">
    <property type="component" value="Chromosome I"/>
</dbReference>
<dbReference type="PATRIC" id="fig|1458461.3.peg.591"/>
<keyword evidence="4" id="KW-0503">Monooxygenase</keyword>
<evidence type="ECO:0000256" key="3">
    <source>
        <dbReference type="ARBA" id="ARBA00023002"/>
    </source>
</evidence>
<gene>
    <name evidence="4" type="ORF">BN1012_Phect590</name>
</gene>
<dbReference type="InterPro" id="IPR051209">
    <property type="entry name" value="FAD-bind_Monooxygenase_sf"/>
</dbReference>
<evidence type="ECO:0000256" key="2">
    <source>
        <dbReference type="ARBA" id="ARBA00022827"/>
    </source>
</evidence>
<dbReference type="EC" id="1.14.13.22" evidence="4"/>
<dbReference type="GO" id="GO:0050660">
    <property type="term" value="F:flavin adenine dinucleotide binding"/>
    <property type="evidence" value="ECO:0007669"/>
    <property type="project" value="InterPro"/>
</dbReference>
<dbReference type="RefSeq" id="WP_043949661.1">
    <property type="nucleotide sequence ID" value="NZ_HG966617.1"/>
</dbReference>
<name>X5MDV4_9HYPH</name>
<dbReference type="InterPro" id="IPR036188">
    <property type="entry name" value="FAD/NAD-bd_sf"/>
</dbReference>
<keyword evidence="1" id="KW-0285">Flavoprotein</keyword>